<keyword evidence="2 9" id="KW-0963">Cytoplasm</keyword>
<keyword evidence="14" id="KW-1185">Reference proteome</keyword>
<keyword evidence="6 9" id="KW-0648">Protein biosynthesis</keyword>
<accession>E1R6A9</accession>
<dbReference type="STRING" id="573413.Spirs_1801"/>
<keyword evidence="7 9" id="KW-0030">Aminoacyl-tRNA synthetase</keyword>
<dbReference type="Gene3D" id="1.10.730.10">
    <property type="entry name" value="Isoleucyl-tRNA Synthetase, Domain 1"/>
    <property type="match status" value="1"/>
</dbReference>
<dbReference type="CDD" id="cd00671">
    <property type="entry name" value="ArgRS_core"/>
    <property type="match status" value="1"/>
</dbReference>
<comment type="subcellular location">
    <subcellularLocation>
        <location evidence="9">Cytoplasm</location>
    </subcellularLocation>
</comment>
<keyword evidence="4 9" id="KW-0547">Nucleotide-binding</keyword>
<feature type="domain" description="Arginyl tRNA synthetase N-terminal" evidence="12">
    <location>
        <begin position="9"/>
        <end position="101"/>
    </location>
</feature>
<comment type="catalytic activity">
    <reaction evidence="8 9">
        <text>tRNA(Arg) + L-arginine + ATP = L-arginyl-tRNA(Arg) + AMP + diphosphate</text>
        <dbReference type="Rhea" id="RHEA:20301"/>
        <dbReference type="Rhea" id="RHEA-COMP:9658"/>
        <dbReference type="Rhea" id="RHEA-COMP:9673"/>
        <dbReference type="ChEBI" id="CHEBI:30616"/>
        <dbReference type="ChEBI" id="CHEBI:32682"/>
        <dbReference type="ChEBI" id="CHEBI:33019"/>
        <dbReference type="ChEBI" id="CHEBI:78442"/>
        <dbReference type="ChEBI" id="CHEBI:78513"/>
        <dbReference type="ChEBI" id="CHEBI:456215"/>
        <dbReference type="EC" id="6.1.1.19"/>
    </reaction>
</comment>
<feature type="domain" description="DALR anticodon binding" evidence="11">
    <location>
        <begin position="473"/>
        <end position="593"/>
    </location>
</feature>
<dbReference type="KEGG" id="ssm:Spirs_1801"/>
<dbReference type="InterPro" id="IPR014729">
    <property type="entry name" value="Rossmann-like_a/b/a_fold"/>
</dbReference>
<organism evidence="13 14">
    <name type="scientific">Sediminispirochaeta smaragdinae (strain DSM 11293 / JCM 15392 / SEBR 4228)</name>
    <name type="common">Spirochaeta smaragdinae</name>
    <dbReference type="NCBI Taxonomy" id="573413"/>
    <lineage>
        <taxon>Bacteria</taxon>
        <taxon>Pseudomonadati</taxon>
        <taxon>Spirochaetota</taxon>
        <taxon>Spirochaetia</taxon>
        <taxon>Spirochaetales</taxon>
        <taxon>Spirochaetaceae</taxon>
        <taxon>Sediminispirochaeta</taxon>
    </lineage>
</organism>
<dbReference type="PANTHER" id="PTHR11956:SF5">
    <property type="entry name" value="ARGININE--TRNA LIGASE, CYTOPLASMIC"/>
    <property type="match status" value="1"/>
</dbReference>
<dbReference type="SUPFAM" id="SSF52374">
    <property type="entry name" value="Nucleotidylyl transferase"/>
    <property type="match status" value="1"/>
</dbReference>
<evidence type="ECO:0000256" key="6">
    <source>
        <dbReference type="ARBA" id="ARBA00022917"/>
    </source>
</evidence>
<evidence type="ECO:0000256" key="4">
    <source>
        <dbReference type="ARBA" id="ARBA00022741"/>
    </source>
</evidence>
<dbReference type="GO" id="GO:0006420">
    <property type="term" value="P:arginyl-tRNA aminoacylation"/>
    <property type="evidence" value="ECO:0007669"/>
    <property type="project" value="UniProtKB-UniRule"/>
</dbReference>
<dbReference type="Pfam" id="PF03485">
    <property type="entry name" value="Arg_tRNA_synt_N"/>
    <property type="match status" value="1"/>
</dbReference>
<evidence type="ECO:0000256" key="7">
    <source>
        <dbReference type="ARBA" id="ARBA00023146"/>
    </source>
</evidence>
<evidence type="ECO:0000256" key="10">
    <source>
        <dbReference type="RuleBase" id="RU363038"/>
    </source>
</evidence>
<evidence type="ECO:0000313" key="14">
    <source>
        <dbReference type="Proteomes" id="UP000002318"/>
    </source>
</evidence>
<dbReference type="Proteomes" id="UP000002318">
    <property type="component" value="Chromosome"/>
</dbReference>
<evidence type="ECO:0000259" key="12">
    <source>
        <dbReference type="SMART" id="SM01016"/>
    </source>
</evidence>
<comment type="subunit">
    <text evidence="9">Monomer.</text>
</comment>
<evidence type="ECO:0000256" key="9">
    <source>
        <dbReference type="HAMAP-Rule" id="MF_00123"/>
    </source>
</evidence>
<dbReference type="Pfam" id="PF00750">
    <property type="entry name" value="tRNA-synt_1d"/>
    <property type="match status" value="1"/>
</dbReference>
<dbReference type="InterPro" id="IPR001412">
    <property type="entry name" value="aa-tRNA-synth_I_CS"/>
</dbReference>
<dbReference type="InterPro" id="IPR005148">
    <property type="entry name" value="Arg-tRNA-synth_N"/>
</dbReference>
<dbReference type="HAMAP" id="MF_00123">
    <property type="entry name" value="Arg_tRNA_synth"/>
    <property type="match status" value="1"/>
</dbReference>
<dbReference type="GO" id="GO:0005524">
    <property type="term" value="F:ATP binding"/>
    <property type="evidence" value="ECO:0007669"/>
    <property type="project" value="UniProtKB-UniRule"/>
</dbReference>
<dbReference type="InterPro" id="IPR009080">
    <property type="entry name" value="tRNAsynth_Ia_anticodon-bd"/>
</dbReference>
<dbReference type="InterPro" id="IPR008909">
    <property type="entry name" value="DALR_anticod-bd"/>
</dbReference>
<evidence type="ECO:0000256" key="1">
    <source>
        <dbReference type="ARBA" id="ARBA00005594"/>
    </source>
</evidence>
<dbReference type="GO" id="GO:0005737">
    <property type="term" value="C:cytoplasm"/>
    <property type="evidence" value="ECO:0007669"/>
    <property type="project" value="UniProtKB-SubCell"/>
</dbReference>
<evidence type="ECO:0000256" key="5">
    <source>
        <dbReference type="ARBA" id="ARBA00022840"/>
    </source>
</evidence>
<protein>
    <recommendedName>
        <fullName evidence="9">Arginine--tRNA ligase</fullName>
        <ecNumber evidence="9">6.1.1.19</ecNumber>
    </recommendedName>
    <alternativeName>
        <fullName evidence="9">Arginyl-tRNA synthetase</fullName>
        <shortName evidence="9">ArgRS</shortName>
    </alternativeName>
</protein>
<evidence type="ECO:0000256" key="3">
    <source>
        <dbReference type="ARBA" id="ARBA00022598"/>
    </source>
</evidence>
<evidence type="ECO:0000256" key="2">
    <source>
        <dbReference type="ARBA" id="ARBA00022490"/>
    </source>
</evidence>
<dbReference type="SMART" id="SM01016">
    <property type="entry name" value="Arg_tRNA_synt_N"/>
    <property type="match status" value="1"/>
</dbReference>
<evidence type="ECO:0000259" key="11">
    <source>
        <dbReference type="SMART" id="SM00836"/>
    </source>
</evidence>
<reference evidence="13 14" key="1">
    <citation type="journal article" date="2010" name="Stand. Genomic Sci.">
        <title>Complete genome sequence of Spirochaeta smaragdinae type strain (SEBR 4228).</title>
        <authorList>
            <person name="Mavromatis K."/>
            <person name="Yasawong M."/>
            <person name="Chertkov O."/>
            <person name="Lapidus A."/>
            <person name="Lucas S."/>
            <person name="Nolan M."/>
            <person name="Del Rio T.G."/>
            <person name="Tice H."/>
            <person name="Cheng J.F."/>
            <person name="Pitluck S."/>
            <person name="Liolios K."/>
            <person name="Ivanova N."/>
            <person name="Tapia R."/>
            <person name="Han C."/>
            <person name="Bruce D."/>
            <person name="Goodwin L."/>
            <person name="Pati A."/>
            <person name="Chen A."/>
            <person name="Palaniappan K."/>
            <person name="Land M."/>
            <person name="Hauser L."/>
            <person name="Chang Y.J."/>
            <person name="Jeffries C.D."/>
            <person name="Detter J.C."/>
            <person name="Rohde M."/>
            <person name="Brambilla E."/>
            <person name="Spring S."/>
            <person name="Goker M."/>
            <person name="Sikorski J."/>
            <person name="Woyke T."/>
            <person name="Bristow J."/>
            <person name="Eisen J.A."/>
            <person name="Markowitz V."/>
            <person name="Hugenholtz P."/>
            <person name="Klenk H.P."/>
            <person name="Kyrpides N.C."/>
        </authorList>
    </citation>
    <scope>NUCLEOTIDE SEQUENCE [LARGE SCALE GENOMIC DNA]</scope>
    <source>
        <strain evidence="14">DSM 11293 / JCM 15392 / SEBR 4228</strain>
    </source>
</reference>
<gene>
    <name evidence="9" type="primary">argS</name>
    <name evidence="13" type="ordered locus">Spirs_1801</name>
</gene>
<dbReference type="InterPro" id="IPR036695">
    <property type="entry name" value="Arg-tRNA-synth_N_sf"/>
</dbReference>
<evidence type="ECO:0000313" key="13">
    <source>
        <dbReference type="EMBL" id="ADK80927.1"/>
    </source>
</evidence>
<dbReference type="OrthoDB" id="9805987at2"/>
<dbReference type="Pfam" id="PF05746">
    <property type="entry name" value="DALR_1"/>
    <property type="match status" value="1"/>
</dbReference>
<keyword evidence="5 9" id="KW-0067">ATP-binding</keyword>
<dbReference type="NCBIfam" id="TIGR00456">
    <property type="entry name" value="argS"/>
    <property type="match status" value="1"/>
</dbReference>
<dbReference type="InterPro" id="IPR001278">
    <property type="entry name" value="Arg-tRNA-ligase"/>
</dbReference>
<dbReference type="HOGENOM" id="CLU_006406_6_1_12"/>
<sequence>MADITDTKTLWKGAVADALFRHAESMELSFQRPDPASLIAERPPKPEMGDLAFPMFPFAKLFRTSPMAIASAVADHAKQTAAALGASGEVEASGPYVNVRYNLASMMPGLLKQVFSEAEAYGKTDLYAGEKIMIEFSCPNTNKPLHLGHLRNDALGESVSRILKANGADVRKVNLINDRGIHICKSMLAYSVFGKGKSPESEGCKGDHFVGDYYVKYNSWAKEEPEAEERARELLRKWEAGDPETVELWKTMNRWTIDGIGETYRKTGISFDDIYYESKTYSAGRDEVLKGLRNGVFYKEEDGSVWVDLAEINLDKKVLLRSDGTTLYLTQDIGTAIARHGDWPFKRLIYVVASEQQYHFKVLFHVLKKLGFDWAENLYHLSYGMVNLPEGKMKSREGTVVDADDLIAELSSMAAAEIKTKGREGDVGDVEKTAEAVGLAALNYYLLQISPAKDMIFDPKESISFNGNTGPYLQYMGARISSMLRKFEERSDEFKGATVDPSLITTIEERELIKLISLFPEKVAQAGAEFNPSIVTTYLYDLSRTFSRYYHDNQILNNDDKNLAFTRLSLAKGVLQVLKNAYWLVGIPFLEVM</sequence>
<comment type="similarity">
    <text evidence="1 9 10">Belongs to the class-I aminoacyl-tRNA synthetase family.</text>
</comment>
<dbReference type="EMBL" id="CP002116">
    <property type="protein sequence ID" value="ADK80927.1"/>
    <property type="molecule type" value="Genomic_DNA"/>
</dbReference>
<dbReference type="PRINTS" id="PR01038">
    <property type="entry name" value="TRNASYNTHARG"/>
</dbReference>
<dbReference type="EC" id="6.1.1.19" evidence="9"/>
<dbReference type="RefSeq" id="WP_013254391.1">
    <property type="nucleotide sequence ID" value="NC_014364.1"/>
</dbReference>
<name>E1R6A9_SEDSS</name>
<dbReference type="AlphaFoldDB" id="E1R6A9"/>
<feature type="short sequence motif" description="'HIGH' region" evidence="9">
    <location>
        <begin position="139"/>
        <end position="149"/>
    </location>
</feature>
<dbReference type="SMART" id="SM00836">
    <property type="entry name" value="DALR_1"/>
    <property type="match status" value="1"/>
</dbReference>
<dbReference type="SUPFAM" id="SSF47323">
    <property type="entry name" value="Anticodon-binding domain of a subclass of class I aminoacyl-tRNA synthetases"/>
    <property type="match status" value="1"/>
</dbReference>
<dbReference type="SUPFAM" id="SSF55190">
    <property type="entry name" value="Arginyl-tRNA synthetase (ArgRS), N-terminal 'additional' domain"/>
    <property type="match status" value="1"/>
</dbReference>
<dbReference type="PROSITE" id="PS00178">
    <property type="entry name" value="AA_TRNA_LIGASE_I"/>
    <property type="match status" value="1"/>
</dbReference>
<dbReference type="GO" id="GO:0004814">
    <property type="term" value="F:arginine-tRNA ligase activity"/>
    <property type="evidence" value="ECO:0007669"/>
    <property type="project" value="UniProtKB-UniRule"/>
</dbReference>
<keyword evidence="3 9" id="KW-0436">Ligase</keyword>
<evidence type="ECO:0000256" key="8">
    <source>
        <dbReference type="ARBA" id="ARBA00049339"/>
    </source>
</evidence>
<dbReference type="PANTHER" id="PTHR11956">
    <property type="entry name" value="ARGINYL-TRNA SYNTHETASE"/>
    <property type="match status" value="1"/>
</dbReference>
<proteinExistence type="inferred from homology"/>
<dbReference type="eggNOG" id="COG0018">
    <property type="taxonomic scope" value="Bacteria"/>
</dbReference>
<dbReference type="InterPro" id="IPR035684">
    <property type="entry name" value="ArgRS_core"/>
</dbReference>
<dbReference type="Gene3D" id="3.40.50.620">
    <property type="entry name" value="HUPs"/>
    <property type="match status" value="1"/>
</dbReference>
<dbReference type="Gene3D" id="3.30.1360.70">
    <property type="entry name" value="Arginyl tRNA synthetase N-terminal domain"/>
    <property type="match status" value="1"/>
</dbReference>